<reference evidence="1" key="1">
    <citation type="submission" date="2016-06" db="UniProtKB">
        <authorList>
            <consortium name="WormBaseParasite"/>
        </authorList>
    </citation>
    <scope>IDENTIFICATION</scope>
</reference>
<dbReference type="WBParaSite" id="GPUH_0001626301-mRNA-1">
    <property type="protein sequence ID" value="GPUH_0001626301-mRNA-1"/>
    <property type="gene ID" value="GPUH_0001626301"/>
</dbReference>
<protein>
    <submittedName>
        <fullName evidence="1">Arylsulfatase</fullName>
    </submittedName>
</protein>
<accession>A0A183E5K0</accession>
<organism evidence="1">
    <name type="scientific">Gongylonema pulchrum</name>
    <dbReference type="NCBI Taxonomy" id="637853"/>
    <lineage>
        <taxon>Eukaryota</taxon>
        <taxon>Metazoa</taxon>
        <taxon>Ecdysozoa</taxon>
        <taxon>Nematoda</taxon>
        <taxon>Chromadorea</taxon>
        <taxon>Rhabditida</taxon>
        <taxon>Spirurina</taxon>
        <taxon>Spiruromorpha</taxon>
        <taxon>Spiruroidea</taxon>
        <taxon>Gongylonematidae</taxon>
        <taxon>Gongylonema</taxon>
    </lineage>
</organism>
<sequence>LPRVLYEEPLKKDPKHVLDVMKHLHSMTTADMRKELKKAHIDSR</sequence>
<name>A0A183E5K0_9BILA</name>
<evidence type="ECO:0000313" key="1">
    <source>
        <dbReference type="WBParaSite" id="GPUH_0001626301-mRNA-1"/>
    </source>
</evidence>
<dbReference type="AlphaFoldDB" id="A0A183E5K0"/>
<proteinExistence type="predicted"/>